<proteinExistence type="predicted"/>
<accession>A0A4R3KEK6</accession>
<sequence length="432" mass="50592">MKTIRDPVHNIIQFDKNEERLLLDLIDTLDFQRLRHIRQLGLTSFTFPGAEHTRFTHSLGVTHVMKRLLDKLTSLKGDNIQPFIHELKEHRLLALTAALLHDIGHGPFSHVLEKTTKIRHEKWTIAIILGDTEIHQVLENYRQGFAQDVADVIQRTHSSRALVKLLSSQLDADRIDYLLRDSKMTGAGYGYFDLEWLIHVLRIGEVNGEIEVGLDKDKGLSIAEDFVMARYYMYVNVYYHKTSRSAELLIDRIFERAIELNKEGKLELPNDLYEILINGLNPKTIKNYLGLTDNTIWFYIYQWKDHQDPILSDLCSRFVHRKLYKTVPIDQMNEMALFEKVLALSKEKGIPHQYIYLKDEAIISSYEDDYILRNESSSNKKVATEQIILFDKKGNYEELSNISDTIRQIRNKKIFIPRIFMPEEYIKMILKK</sequence>
<dbReference type="InterPro" id="IPR050135">
    <property type="entry name" value="dGTPase-like"/>
</dbReference>
<evidence type="ECO:0000313" key="2">
    <source>
        <dbReference type="EMBL" id="TCS81071.1"/>
    </source>
</evidence>
<gene>
    <name evidence="2" type="ORF">EDD72_11453</name>
</gene>
<name>A0A4R3KEK6_9BACI</name>
<keyword evidence="2" id="KW-0378">Hydrolase</keyword>
<dbReference type="GO" id="GO:0006203">
    <property type="term" value="P:dGTP catabolic process"/>
    <property type="evidence" value="ECO:0007669"/>
    <property type="project" value="TreeGrafter"/>
</dbReference>
<dbReference type="AlphaFoldDB" id="A0A4R3KEK6"/>
<dbReference type="PANTHER" id="PTHR11373:SF4">
    <property type="entry name" value="DEOXYNUCLEOSIDE TRIPHOSPHATE TRIPHOSPHOHYDROLASE SAMHD1"/>
    <property type="match status" value="1"/>
</dbReference>
<reference evidence="2 3" key="1">
    <citation type="submission" date="2019-03" db="EMBL/GenBank/DDBJ databases">
        <title>Genomic Encyclopedia of Type Strains, Phase IV (KMG-IV): sequencing the most valuable type-strain genomes for metagenomic binning, comparative biology and taxonomic classification.</title>
        <authorList>
            <person name="Goeker M."/>
        </authorList>
    </citation>
    <scope>NUCLEOTIDE SEQUENCE [LARGE SCALE GENOMIC DNA]</scope>
    <source>
        <strain evidence="2 3">DSM 23802</strain>
    </source>
</reference>
<dbReference type="InterPro" id="IPR003607">
    <property type="entry name" value="HD/PDEase_dom"/>
</dbReference>
<dbReference type="RefSeq" id="WP_132769532.1">
    <property type="nucleotide sequence ID" value="NZ_SMAB01000014.1"/>
</dbReference>
<dbReference type="Pfam" id="PF19276">
    <property type="entry name" value="HD_assoc_2"/>
    <property type="match status" value="1"/>
</dbReference>
<dbReference type="PROSITE" id="PS51831">
    <property type="entry name" value="HD"/>
    <property type="match status" value="1"/>
</dbReference>
<dbReference type="InterPro" id="IPR006674">
    <property type="entry name" value="HD_domain"/>
</dbReference>
<protein>
    <submittedName>
        <fullName evidence="2">Metal dependent phosphohydrolase</fullName>
    </submittedName>
</protein>
<dbReference type="OrthoDB" id="9803619at2"/>
<organism evidence="2 3">
    <name type="scientific">Tepidibacillus fermentans</name>
    <dbReference type="NCBI Taxonomy" id="1281767"/>
    <lineage>
        <taxon>Bacteria</taxon>
        <taxon>Bacillati</taxon>
        <taxon>Bacillota</taxon>
        <taxon>Bacilli</taxon>
        <taxon>Bacillales</taxon>
        <taxon>Bacillaceae</taxon>
        <taxon>Tepidibacillus</taxon>
    </lineage>
</organism>
<dbReference type="PANTHER" id="PTHR11373">
    <property type="entry name" value="DEOXYNUCLEOSIDE TRIPHOSPHATE TRIPHOSPHOHYDROLASE"/>
    <property type="match status" value="1"/>
</dbReference>
<evidence type="ECO:0000313" key="3">
    <source>
        <dbReference type="Proteomes" id="UP000295788"/>
    </source>
</evidence>
<dbReference type="Proteomes" id="UP000295788">
    <property type="component" value="Unassembled WGS sequence"/>
</dbReference>
<dbReference type="CDD" id="cd00077">
    <property type="entry name" value="HDc"/>
    <property type="match status" value="1"/>
</dbReference>
<dbReference type="EMBL" id="SMAB01000014">
    <property type="protein sequence ID" value="TCS81071.1"/>
    <property type="molecule type" value="Genomic_DNA"/>
</dbReference>
<dbReference type="Pfam" id="PF01966">
    <property type="entry name" value="HD"/>
    <property type="match status" value="1"/>
</dbReference>
<dbReference type="SMART" id="SM00471">
    <property type="entry name" value="HDc"/>
    <property type="match status" value="1"/>
</dbReference>
<dbReference type="Gene3D" id="1.10.3210.10">
    <property type="entry name" value="Hypothetical protein af1432"/>
    <property type="match status" value="1"/>
</dbReference>
<evidence type="ECO:0000259" key="1">
    <source>
        <dbReference type="PROSITE" id="PS51831"/>
    </source>
</evidence>
<feature type="domain" description="HD" evidence="1">
    <location>
        <begin position="54"/>
        <end position="178"/>
    </location>
</feature>
<dbReference type="SUPFAM" id="SSF109604">
    <property type="entry name" value="HD-domain/PDEase-like"/>
    <property type="match status" value="1"/>
</dbReference>
<dbReference type="GO" id="GO:0008832">
    <property type="term" value="F:dGTPase activity"/>
    <property type="evidence" value="ECO:0007669"/>
    <property type="project" value="TreeGrafter"/>
</dbReference>
<keyword evidence="3" id="KW-1185">Reference proteome</keyword>
<dbReference type="InterPro" id="IPR045509">
    <property type="entry name" value="HD_assoc_2"/>
</dbReference>
<comment type="caution">
    <text evidence="2">The sequence shown here is derived from an EMBL/GenBank/DDBJ whole genome shotgun (WGS) entry which is preliminary data.</text>
</comment>